<dbReference type="PANTHER" id="PTHR10695">
    <property type="entry name" value="DEPHOSPHO-COA KINASE-RELATED"/>
    <property type="match status" value="1"/>
</dbReference>
<dbReference type="EC" id="2.7.1.24" evidence="8 9"/>
<evidence type="ECO:0000256" key="1">
    <source>
        <dbReference type="ARBA" id="ARBA00009018"/>
    </source>
</evidence>
<dbReference type="PROSITE" id="PS51219">
    <property type="entry name" value="DPCK"/>
    <property type="match status" value="1"/>
</dbReference>
<dbReference type="GO" id="GO:0005737">
    <property type="term" value="C:cytoplasm"/>
    <property type="evidence" value="ECO:0007669"/>
    <property type="project" value="UniProtKB-SubCell"/>
</dbReference>
<organism evidence="10 11">
    <name type="scientific">Terrihabitans soli</name>
    <dbReference type="NCBI Taxonomy" id="708113"/>
    <lineage>
        <taxon>Bacteria</taxon>
        <taxon>Pseudomonadati</taxon>
        <taxon>Pseudomonadota</taxon>
        <taxon>Alphaproteobacteria</taxon>
        <taxon>Hyphomicrobiales</taxon>
        <taxon>Terrihabitans</taxon>
    </lineage>
</organism>
<proteinExistence type="inferred from homology"/>
<dbReference type="EMBL" id="AP023361">
    <property type="protein sequence ID" value="BCJ89320.1"/>
    <property type="molecule type" value="Genomic_DNA"/>
</dbReference>
<dbReference type="InterPro" id="IPR027417">
    <property type="entry name" value="P-loop_NTPase"/>
</dbReference>
<dbReference type="NCBIfam" id="TIGR00152">
    <property type="entry name" value="dephospho-CoA kinase"/>
    <property type="match status" value="1"/>
</dbReference>
<dbReference type="UniPathway" id="UPA00241">
    <property type="reaction ID" value="UER00356"/>
</dbReference>
<dbReference type="GO" id="GO:0005524">
    <property type="term" value="F:ATP binding"/>
    <property type="evidence" value="ECO:0007669"/>
    <property type="project" value="UniProtKB-UniRule"/>
</dbReference>
<dbReference type="SUPFAM" id="SSF52540">
    <property type="entry name" value="P-loop containing nucleoside triphosphate hydrolases"/>
    <property type="match status" value="1"/>
</dbReference>
<keyword evidence="6 8" id="KW-0067">ATP-binding</keyword>
<evidence type="ECO:0000256" key="7">
    <source>
        <dbReference type="ARBA" id="ARBA00022993"/>
    </source>
</evidence>
<keyword evidence="5 8" id="KW-0418">Kinase</keyword>
<evidence type="ECO:0000256" key="4">
    <source>
        <dbReference type="ARBA" id="ARBA00022741"/>
    </source>
</evidence>
<dbReference type="GO" id="GO:0015937">
    <property type="term" value="P:coenzyme A biosynthetic process"/>
    <property type="evidence" value="ECO:0007669"/>
    <property type="project" value="UniProtKB-UniRule"/>
</dbReference>
<dbReference type="Gene3D" id="3.40.50.300">
    <property type="entry name" value="P-loop containing nucleotide triphosphate hydrolases"/>
    <property type="match status" value="1"/>
</dbReference>
<gene>
    <name evidence="8 10" type="primary">coaE</name>
    <name evidence="10" type="ORF">IZ6_00550</name>
</gene>
<dbReference type="Proteomes" id="UP000515317">
    <property type="component" value="Chromosome"/>
</dbReference>
<dbReference type="KEGG" id="tso:IZ6_00550"/>
<keyword evidence="11" id="KW-1185">Reference proteome</keyword>
<evidence type="ECO:0000256" key="6">
    <source>
        <dbReference type="ARBA" id="ARBA00022840"/>
    </source>
</evidence>
<evidence type="ECO:0000256" key="8">
    <source>
        <dbReference type="HAMAP-Rule" id="MF_00376"/>
    </source>
</evidence>
<evidence type="ECO:0000256" key="5">
    <source>
        <dbReference type="ARBA" id="ARBA00022777"/>
    </source>
</evidence>
<keyword evidence="4 8" id="KW-0547">Nucleotide-binding</keyword>
<keyword evidence="3 8" id="KW-0808">Transferase</keyword>
<dbReference type="AlphaFoldDB" id="A0A6S6QR01"/>
<comment type="catalytic activity">
    <reaction evidence="8">
        <text>3'-dephospho-CoA + ATP = ADP + CoA + H(+)</text>
        <dbReference type="Rhea" id="RHEA:18245"/>
        <dbReference type="ChEBI" id="CHEBI:15378"/>
        <dbReference type="ChEBI" id="CHEBI:30616"/>
        <dbReference type="ChEBI" id="CHEBI:57287"/>
        <dbReference type="ChEBI" id="CHEBI:57328"/>
        <dbReference type="ChEBI" id="CHEBI:456216"/>
        <dbReference type="EC" id="2.7.1.24"/>
    </reaction>
</comment>
<evidence type="ECO:0000313" key="10">
    <source>
        <dbReference type="EMBL" id="BCJ89320.1"/>
    </source>
</evidence>
<dbReference type="Pfam" id="PF01121">
    <property type="entry name" value="CoaE"/>
    <property type="match status" value="1"/>
</dbReference>
<keyword evidence="2 8" id="KW-0963">Cytoplasm</keyword>
<reference evidence="10 11" key="1">
    <citation type="submission" date="2020-08" db="EMBL/GenBank/DDBJ databases">
        <title>Genome sequence of Rhizobiales bacterium strain IZ6.</title>
        <authorList>
            <person name="Nakai R."/>
            <person name="Naganuma T."/>
        </authorList>
    </citation>
    <scope>NUCLEOTIDE SEQUENCE [LARGE SCALE GENOMIC DNA]</scope>
    <source>
        <strain evidence="10 11">IZ6</strain>
    </source>
</reference>
<comment type="pathway">
    <text evidence="8">Cofactor biosynthesis; coenzyme A biosynthesis; CoA from (R)-pantothenate: step 5/5.</text>
</comment>
<dbReference type="InterPro" id="IPR001977">
    <property type="entry name" value="Depp_CoAkinase"/>
</dbReference>
<dbReference type="GO" id="GO:0004140">
    <property type="term" value="F:dephospho-CoA kinase activity"/>
    <property type="evidence" value="ECO:0007669"/>
    <property type="project" value="UniProtKB-UniRule"/>
</dbReference>
<dbReference type="FunFam" id="3.40.50.300:FF:000991">
    <property type="entry name" value="Dephospho-CoA kinase"/>
    <property type="match status" value="1"/>
</dbReference>
<evidence type="ECO:0000313" key="11">
    <source>
        <dbReference type="Proteomes" id="UP000515317"/>
    </source>
</evidence>
<dbReference type="PANTHER" id="PTHR10695:SF46">
    <property type="entry name" value="BIFUNCTIONAL COENZYME A SYNTHASE-RELATED"/>
    <property type="match status" value="1"/>
</dbReference>
<comment type="function">
    <text evidence="8">Catalyzes the phosphorylation of the 3'-hydroxyl group of dephosphocoenzyme A to form coenzyme A.</text>
</comment>
<protein>
    <recommendedName>
        <fullName evidence="8 9">Dephospho-CoA kinase</fullName>
        <ecNumber evidence="8 9">2.7.1.24</ecNumber>
    </recommendedName>
    <alternativeName>
        <fullName evidence="8">Dephosphocoenzyme A kinase</fullName>
    </alternativeName>
</protein>
<name>A0A6S6QR01_9HYPH</name>
<comment type="subcellular location">
    <subcellularLocation>
        <location evidence="8">Cytoplasm</location>
    </subcellularLocation>
</comment>
<evidence type="ECO:0000256" key="9">
    <source>
        <dbReference type="NCBIfam" id="TIGR00152"/>
    </source>
</evidence>
<evidence type="ECO:0000256" key="3">
    <source>
        <dbReference type="ARBA" id="ARBA00022679"/>
    </source>
</evidence>
<dbReference type="RefSeq" id="WP_222876044.1">
    <property type="nucleotide sequence ID" value="NZ_AP023361.1"/>
</dbReference>
<accession>A0A6S6QR01</accession>
<feature type="binding site" evidence="8">
    <location>
        <begin position="11"/>
        <end position="16"/>
    </location>
    <ligand>
        <name>ATP</name>
        <dbReference type="ChEBI" id="CHEBI:30616"/>
    </ligand>
</feature>
<comment type="similarity">
    <text evidence="1 8">Belongs to the CoaE family.</text>
</comment>
<dbReference type="HAMAP" id="MF_00376">
    <property type="entry name" value="Dephospho_CoA_kinase"/>
    <property type="match status" value="1"/>
</dbReference>
<sequence length="197" mass="21205">MIVLGLTGSVGMGKSTASKLFSDEGIPVYDADAAVHALYKGAAVPLIEAAFPGTTRDGEVDRAVLSRVVFGDPESLKKLEEIVHPLVREIETSFVEAARAAGAPLVVLDIPLLFENGGEQRCDLVAVVSAPPEIQRERVMRRGDMSEEKFEAILARQVPDAEKRARADIVIDTSGPIEDTRRMVKDIIARFTAPPAA</sequence>
<keyword evidence="7 8" id="KW-0173">Coenzyme A biosynthesis</keyword>
<evidence type="ECO:0000256" key="2">
    <source>
        <dbReference type="ARBA" id="ARBA00022490"/>
    </source>
</evidence>
<dbReference type="CDD" id="cd02022">
    <property type="entry name" value="DPCK"/>
    <property type="match status" value="1"/>
</dbReference>